<evidence type="ECO:0000256" key="6">
    <source>
        <dbReference type="SAM" id="MobiDB-lite"/>
    </source>
</evidence>
<evidence type="ECO:0000256" key="2">
    <source>
        <dbReference type="ARBA" id="ARBA00022737"/>
    </source>
</evidence>
<accession>A0A834W2D0</accession>
<feature type="region of interest" description="Disordered" evidence="6">
    <location>
        <begin position="409"/>
        <end position="434"/>
    </location>
</feature>
<organism evidence="8 9">
    <name type="scientific">Senna tora</name>
    <dbReference type="NCBI Taxonomy" id="362788"/>
    <lineage>
        <taxon>Eukaryota</taxon>
        <taxon>Viridiplantae</taxon>
        <taxon>Streptophyta</taxon>
        <taxon>Embryophyta</taxon>
        <taxon>Tracheophyta</taxon>
        <taxon>Spermatophyta</taxon>
        <taxon>Magnoliopsida</taxon>
        <taxon>eudicotyledons</taxon>
        <taxon>Gunneridae</taxon>
        <taxon>Pentapetalae</taxon>
        <taxon>rosids</taxon>
        <taxon>fabids</taxon>
        <taxon>Fabales</taxon>
        <taxon>Fabaceae</taxon>
        <taxon>Caesalpinioideae</taxon>
        <taxon>Cassia clade</taxon>
        <taxon>Senna</taxon>
    </lineage>
</organism>
<feature type="zinc finger region" description="C3H1-type" evidence="5">
    <location>
        <begin position="562"/>
        <end position="589"/>
    </location>
</feature>
<dbReference type="SMART" id="SM00356">
    <property type="entry name" value="ZnF_C3H1"/>
    <property type="match status" value="3"/>
</dbReference>
<keyword evidence="4 5" id="KW-0862">Zinc</keyword>
<dbReference type="InterPro" id="IPR045124">
    <property type="entry name" value="Su(sable)-like"/>
</dbReference>
<feature type="zinc finger region" description="C3H1-type" evidence="5">
    <location>
        <begin position="621"/>
        <end position="644"/>
    </location>
</feature>
<dbReference type="PANTHER" id="PTHR13119">
    <property type="entry name" value="ZINC FINGER CCCH DOMAIN-CONTAINING PROTEI"/>
    <property type="match status" value="1"/>
</dbReference>
<evidence type="ECO:0000256" key="3">
    <source>
        <dbReference type="ARBA" id="ARBA00022771"/>
    </source>
</evidence>
<feature type="region of interest" description="Disordered" evidence="6">
    <location>
        <begin position="1"/>
        <end position="25"/>
    </location>
</feature>
<feature type="compositionally biased region" description="Polar residues" evidence="6">
    <location>
        <begin position="696"/>
        <end position="705"/>
    </location>
</feature>
<feature type="compositionally biased region" description="Basic residues" evidence="6">
    <location>
        <begin position="532"/>
        <end position="542"/>
    </location>
</feature>
<feature type="region of interest" description="Disordered" evidence="6">
    <location>
        <begin position="356"/>
        <end position="384"/>
    </location>
</feature>
<dbReference type="InterPro" id="IPR036855">
    <property type="entry name" value="Znf_CCCH_sf"/>
</dbReference>
<keyword evidence="3 5" id="KW-0863">Zinc-finger</keyword>
<keyword evidence="9" id="KW-1185">Reference proteome</keyword>
<dbReference type="InterPro" id="IPR000571">
    <property type="entry name" value="Znf_CCCH"/>
</dbReference>
<feature type="domain" description="C3H1-type" evidence="7">
    <location>
        <begin position="562"/>
        <end position="589"/>
    </location>
</feature>
<evidence type="ECO:0000256" key="5">
    <source>
        <dbReference type="PROSITE-ProRule" id="PRU00723"/>
    </source>
</evidence>
<keyword evidence="2" id="KW-0677">Repeat</keyword>
<dbReference type="OrthoDB" id="411372at2759"/>
<proteinExistence type="predicted"/>
<feature type="compositionally biased region" description="Polar residues" evidence="6">
    <location>
        <begin position="360"/>
        <end position="375"/>
    </location>
</feature>
<comment type="caution">
    <text evidence="8">The sequence shown here is derived from an EMBL/GenBank/DDBJ whole genome shotgun (WGS) entry which is preliminary data.</text>
</comment>
<dbReference type="GO" id="GO:0008270">
    <property type="term" value="F:zinc ion binding"/>
    <property type="evidence" value="ECO:0007669"/>
    <property type="project" value="UniProtKB-KW"/>
</dbReference>
<feature type="compositionally biased region" description="Polar residues" evidence="6">
    <location>
        <begin position="669"/>
        <end position="686"/>
    </location>
</feature>
<dbReference type="EMBL" id="JAAIUW010000012">
    <property type="protein sequence ID" value="KAF7806737.1"/>
    <property type="molecule type" value="Genomic_DNA"/>
</dbReference>
<feature type="zinc finger region" description="C3H1-type" evidence="5">
    <location>
        <begin position="591"/>
        <end position="618"/>
    </location>
</feature>
<dbReference type="SUPFAM" id="SSF90229">
    <property type="entry name" value="CCCH zinc finger"/>
    <property type="match status" value="2"/>
</dbReference>
<evidence type="ECO:0000313" key="8">
    <source>
        <dbReference type="EMBL" id="KAF7806737.1"/>
    </source>
</evidence>
<feature type="compositionally biased region" description="Polar residues" evidence="6">
    <location>
        <begin position="643"/>
        <end position="656"/>
    </location>
</feature>
<name>A0A834W2D0_9FABA</name>
<dbReference type="PANTHER" id="PTHR13119:SF12">
    <property type="entry name" value="PROTEIN SUPPRESSOR OF SABLE"/>
    <property type="match status" value="1"/>
</dbReference>
<dbReference type="GO" id="GO:0003723">
    <property type="term" value="F:RNA binding"/>
    <property type="evidence" value="ECO:0007669"/>
    <property type="project" value="InterPro"/>
</dbReference>
<gene>
    <name evidence="8" type="ORF">G2W53_038898</name>
</gene>
<dbReference type="GO" id="GO:0005634">
    <property type="term" value="C:nucleus"/>
    <property type="evidence" value="ECO:0007669"/>
    <property type="project" value="TreeGrafter"/>
</dbReference>
<evidence type="ECO:0000259" key="7">
    <source>
        <dbReference type="PROSITE" id="PS50103"/>
    </source>
</evidence>
<evidence type="ECO:0000256" key="1">
    <source>
        <dbReference type="ARBA" id="ARBA00022723"/>
    </source>
</evidence>
<dbReference type="GO" id="GO:0045892">
    <property type="term" value="P:negative regulation of DNA-templated transcription"/>
    <property type="evidence" value="ECO:0007669"/>
    <property type="project" value="InterPro"/>
</dbReference>
<dbReference type="Gene3D" id="4.10.1000.10">
    <property type="entry name" value="Zinc finger, CCCH-type"/>
    <property type="match status" value="1"/>
</dbReference>
<evidence type="ECO:0000313" key="9">
    <source>
        <dbReference type="Proteomes" id="UP000634136"/>
    </source>
</evidence>
<dbReference type="PROSITE" id="PS50103">
    <property type="entry name" value="ZF_C3H1"/>
    <property type="match status" value="3"/>
</dbReference>
<feature type="region of interest" description="Disordered" evidence="6">
    <location>
        <begin position="643"/>
        <end position="751"/>
    </location>
</feature>
<feature type="region of interest" description="Disordered" evidence="6">
    <location>
        <begin position="522"/>
        <end position="548"/>
    </location>
</feature>
<sequence length="1020" mass="111541">MGSLPTTGEGESEKEEEHSQKVPEAIQISVDQGMNIEALKNIKHGTQDNEMELMNTICTAMGSLPTTGEGEFEKEEEHSQKVPEAIQISVDQGMNIEALKNIKHGTQENEMELINTICAAMGSLPTTGEGESEKEKEHGQKVPEAIQISVDQCMNIEALKNIKHGTQENEMELMNTICAAMGSLPTTGEGESEKEEEHGLKVPEAIEISVDQGTNIEALKNVNHGTEEKEMELVNTVCAAINSLPTTAEDEFKKEEQHSQKATEALNLSMKHEKQQKEMELVKLISAAMGSLPATEEGKLEKMEQHGQKVPEAMDFSVDQGMTSEEAFNLSEHGGDRMPLLDIDILEAKCIMQQEKEQPQKISANDATTFSNNPNEEGDTEEGEISGDLQMDENSFDTSSADSLMLQQRKDEVQKPENSGQIEPRTSDKNGFPSGVDMRISREVINYGDLVDHGSVLETGKTYNRDSRIQEAVDLPASLAYNQVQRGFMEEEATEDHQNAPAVLLSIFSLGMKEAGVNCKKKRGPITEEGKAKKKEKKRKQRAEKNRKLGVKRLKLLPVQKPKTISYCRHYVKGRCYEGDKCKYSHDIVPETKSKPCCHFARHSCMKGDDCPFDHQLSKYPCSNFVTKGSCSRGGACMFSHQTSTKQDIPTSSNDSKPGMKPQLLLGNTKLTRPHNISGSSASQQKRLSDSKEIQSHINSGQQLPDNVHKPPTTTPKGISFINFSNSSLPSPSTPKQGMVTPNKESDVKTGTHVNQGALGTAQNLGENPKKKAAVAPKGINFLSFGRGRVSSSKSPVCSFFNRESGINLSKKYKFGSPELSTSSGRKASVDHSTNEVKAYTSQISTMTSSLLSVSPFVSGQSSERLASGHQKLVFNSSQRALLSTLSFAAQHESDIKMKCSAGASAIKSEAKKHISMNCSVIMALPAEGKKTRGLFAGVLCCAVVHQQHSLGLVFLFSLLAATLQVMQIFMATNKFAAICYNLHHSIISSPPTCFPCKKWIPSIPAVSILGKTNQMSDTC</sequence>
<reference evidence="8" key="1">
    <citation type="submission" date="2020-09" db="EMBL/GenBank/DDBJ databases">
        <title>Genome-Enabled Discovery of Anthraquinone Biosynthesis in Senna tora.</title>
        <authorList>
            <person name="Kang S.-H."/>
            <person name="Pandey R.P."/>
            <person name="Lee C.-M."/>
            <person name="Sim J.-S."/>
            <person name="Jeong J.-T."/>
            <person name="Choi B.-S."/>
            <person name="Jung M."/>
            <person name="Ginzburg D."/>
            <person name="Zhao K."/>
            <person name="Won S.Y."/>
            <person name="Oh T.-J."/>
            <person name="Yu Y."/>
            <person name="Kim N.-H."/>
            <person name="Lee O.R."/>
            <person name="Lee T.-H."/>
            <person name="Bashyal P."/>
            <person name="Kim T.-S."/>
            <person name="Lee W.-H."/>
            <person name="Kawkins C."/>
            <person name="Kim C.-K."/>
            <person name="Kim J.S."/>
            <person name="Ahn B.O."/>
            <person name="Rhee S.Y."/>
            <person name="Sohng J.K."/>
        </authorList>
    </citation>
    <scope>NUCLEOTIDE SEQUENCE</scope>
    <source>
        <tissue evidence="8">Leaf</tissue>
    </source>
</reference>
<dbReference type="Proteomes" id="UP000634136">
    <property type="component" value="Unassembled WGS sequence"/>
</dbReference>
<feature type="domain" description="C3H1-type" evidence="7">
    <location>
        <begin position="591"/>
        <end position="618"/>
    </location>
</feature>
<feature type="domain" description="C3H1-type" evidence="7">
    <location>
        <begin position="621"/>
        <end position="644"/>
    </location>
</feature>
<feature type="compositionally biased region" description="Polar residues" evidence="6">
    <location>
        <begin position="722"/>
        <end position="736"/>
    </location>
</feature>
<keyword evidence="1 5" id="KW-0479">Metal-binding</keyword>
<evidence type="ECO:0000256" key="4">
    <source>
        <dbReference type="ARBA" id="ARBA00022833"/>
    </source>
</evidence>
<dbReference type="AlphaFoldDB" id="A0A834W2D0"/>
<protein>
    <submittedName>
        <fullName evidence="8">Putative transcription factor C3H family</fullName>
    </submittedName>
</protein>